<keyword evidence="2" id="KW-0966">Cell projection</keyword>
<dbReference type="SUPFAM" id="SSF101498">
    <property type="entry name" value="Anti-sigma factor FlgM"/>
    <property type="match status" value="1"/>
</dbReference>
<dbReference type="InterPro" id="IPR035890">
    <property type="entry name" value="Anti-sigma-28_factor_FlgM_sf"/>
</dbReference>
<protein>
    <submittedName>
        <fullName evidence="2">Flagellar biosynthesis anti-sigma factor FlgM</fullName>
    </submittedName>
</protein>
<dbReference type="Pfam" id="PF04316">
    <property type="entry name" value="FlgM"/>
    <property type="match status" value="1"/>
</dbReference>
<name>A0A6N6N2G7_9BACT</name>
<keyword evidence="3" id="KW-1185">Reference proteome</keyword>
<proteinExistence type="predicted"/>
<gene>
    <name evidence="2" type="ORF">F8A88_08800</name>
</gene>
<dbReference type="Proteomes" id="UP000438699">
    <property type="component" value="Unassembled WGS sequence"/>
</dbReference>
<dbReference type="AlphaFoldDB" id="A0A6N6N2G7"/>
<comment type="caution">
    <text evidence="2">The sequence shown here is derived from an EMBL/GenBank/DDBJ whole genome shotgun (WGS) entry which is preliminary data.</text>
</comment>
<keyword evidence="2" id="KW-0282">Flagellum</keyword>
<dbReference type="OrthoDB" id="5461419at2"/>
<evidence type="ECO:0000313" key="3">
    <source>
        <dbReference type="Proteomes" id="UP000438699"/>
    </source>
</evidence>
<dbReference type="InterPro" id="IPR031316">
    <property type="entry name" value="FlgM_C"/>
</dbReference>
<evidence type="ECO:0000259" key="1">
    <source>
        <dbReference type="Pfam" id="PF04316"/>
    </source>
</evidence>
<dbReference type="EMBL" id="WAIE01000003">
    <property type="protein sequence ID" value="KAB1441910.1"/>
    <property type="molecule type" value="Genomic_DNA"/>
</dbReference>
<evidence type="ECO:0000313" key="2">
    <source>
        <dbReference type="EMBL" id="KAB1441910.1"/>
    </source>
</evidence>
<feature type="domain" description="Anti-sigma-28 factor FlgM C-terminal" evidence="1">
    <location>
        <begin position="16"/>
        <end position="51"/>
    </location>
</feature>
<organism evidence="2 3">
    <name type="scientific">Pseudodesulfovibrio senegalensis</name>
    <dbReference type="NCBI Taxonomy" id="1721087"/>
    <lineage>
        <taxon>Bacteria</taxon>
        <taxon>Pseudomonadati</taxon>
        <taxon>Thermodesulfobacteriota</taxon>
        <taxon>Desulfovibrionia</taxon>
        <taxon>Desulfovibrionales</taxon>
        <taxon>Desulfovibrionaceae</taxon>
    </lineage>
</organism>
<keyword evidence="2" id="KW-0969">Cilium</keyword>
<sequence length="59" mass="6763">MDGICSERSLLRQHKEEGRLADSRERAEKLAALKRQIREGVYRPDIKDVARLLTGAVTR</sequence>
<reference evidence="2 3" key="1">
    <citation type="journal article" date="2017" name="Int. J. Syst. Evol. Microbiol.">
        <title>Desulfovibrio senegalensis sp. nov., a mesophilic sulfate reducer isolated from marine sediment.</title>
        <authorList>
            <person name="Thioye A."/>
            <person name="Gam Z.B.A."/>
            <person name="Mbengue M."/>
            <person name="Cayol J.L."/>
            <person name="Joseph-Bartoli M."/>
            <person name="Toure-Kane C."/>
            <person name="Labat M."/>
        </authorList>
    </citation>
    <scope>NUCLEOTIDE SEQUENCE [LARGE SCALE GENOMIC DNA]</scope>
    <source>
        <strain evidence="2 3">DSM 101509</strain>
    </source>
</reference>
<accession>A0A6N6N2G7</accession>